<organism evidence="1 2">
    <name type="scientific">Trichonephila clavata</name>
    <name type="common">Joro spider</name>
    <name type="synonym">Nephila clavata</name>
    <dbReference type="NCBI Taxonomy" id="2740835"/>
    <lineage>
        <taxon>Eukaryota</taxon>
        <taxon>Metazoa</taxon>
        <taxon>Ecdysozoa</taxon>
        <taxon>Arthropoda</taxon>
        <taxon>Chelicerata</taxon>
        <taxon>Arachnida</taxon>
        <taxon>Araneae</taxon>
        <taxon>Araneomorphae</taxon>
        <taxon>Entelegynae</taxon>
        <taxon>Araneoidea</taxon>
        <taxon>Nephilidae</taxon>
        <taxon>Trichonephila</taxon>
    </lineage>
</organism>
<dbReference type="AlphaFoldDB" id="A0A8X6LF65"/>
<gene>
    <name evidence="1" type="ORF">TNCT_674381</name>
</gene>
<name>A0A8X6LF65_TRICU</name>
<proteinExistence type="predicted"/>
<comment type="caution">
    <text evidence="1">The sequence shown here is derived from an EMBL/GenBank/DDBJ whole genome shotgun (WGS) entry which is preliminary data.</text>
</comment>
<accession>A0A8X6LF65</accession>
<dbReference type="EMBL" id="BMAO01006123">
    <property type="protein sequence ID" value="GFR06222.1"/>
    <property type="molecule type" value="Genomic_DNA"/>
</dbReference>
<evidence type="ECO:0000313" key="1">
    <source>
        <dbReference type="EMBL" id="GFR06222.1"/>
    </source>
</evidence>
<reference evidence="1" key="1">
    <citation type="submission" date="2020-07" db="EMBL/GenBank/DDBJ databases">
        <title>Multicomponent nature underlies the extraordinary mechanical properties of spider dragline silk.</title>
        <authorList>
            <person name="Kono N."/>
            <person name="Nakamura H."/>
            <person name="Mori M."/>
            <person name="Yoshida Y."/>
            <person name="Ohtoshi R."/>
            <person name="Malay A.D."/>
            <person name="Moran D.A.P."/>
            <person name="Tomita M."/>
            <person name="Numata K."/>
            <person name="Arakawa K."/>
        </authorList>
    </citation>
    <scope>NUCLEOTIDE SEQUENCE</scope>
</reference>
<dbReference type="Proteomes" id="UP000887116">
    <property type="component" value="Unassembled WGS sequence"/>
</dbReference>
<sequence>MKSDASLKNGNDSVELAFHRVHCGDEFWDAPHFRNQLSAYGMAARDAQLLESTQPFSAGDWFRHATAVARCKGLSTTKKIEND</sequence>
<evidence type="ECO:0000313" key="2">
    <source>
        <dbReference type="Proteomes" id="UP000887116"/>
    </source>
</evidence>
<keyword evidence="2" id="KW-1185">Reference proteome</keyword>
<protein>
    <submittedName>
        <fullName evidence="1">Uncharacterized protein</fullName>
    </submittedName>
</protein>